<proteinExistence type="inferred from homology"/>
<evidence type="ECO:0000256" key="7">
    <source>
        <dbReference type="ARBA" id="ARBA00022833"/>
    </source>
</evidence>
<accession>A0A026X1G9</accession>
<dbReference type="PANTHER" id="PTHR13182:SF8">
    <property type="entry name" value="CYTOPLASMIC 60S SUBUNIT BIOGENESIS FACTOR ZNF622"/>
    <property type="match status" value="1"/>
</dbReference>
<dbReference type="SUPFAM" id="SSF57667">
    <property type="entry name" value="beta-beta-alpha zinc fingers"/>
    <property type="match status" value="2"/>
</dbReference>
<dbReference type="OrthoDB" id="19329at2759"/>
<keyword evidence="3" id="KW-0690">Ribosome biogenesis</keyword>
<feature type="domain" description="C2H2-type" evidence="10">
    <location>
        <begin position="74"/>
        <end position="96"/>
    </location>
</feature>
<keyword evidence="13" id="KW-1185">Reference proteome</keyword>
<dbReference type="GO" id="GO:0042273">
    <property type="term" value="P:ribosomal large subunit biogenesis"/>
    <property type="evidence" value="ECO:0007669"/>
    <property type="project" value="TreeGrafter"/>
</dbReference>
<dbReference type="InterPro" id="IPR041661">
    <property type="entry name" value="ZN622/Rei1/Reh1_Znf-C2H2"/>
</dbReference>
<dbReference type="GO" id="GO:0008270">
    <property type="term" value="F:zinc ion binding"/>
    <property type="evidence" value="ECO:0007669"/>
    <property type="project" value="UniProtKB-KW"/>
</dbReference>
<dbReference type="OMA" id="WTQTQQQ"/>
<evidence type="ECO:0000259" key="10">
    <source>
        <dbReference type="PROSITE" id="PS00028"/>
    </source>
</evidence>
<gene>
    <name evidence="12" type="ORF">DMN91_004869</name>
    <name evidence="11" type="ORF">X777_08446</name>
</gene>
<keyword evidence="5" id="KW-0677">Repeat</keyword>
<name>A0A026X1G9_OOCBI</name>
<dbReference type="GO" id="GO:0003676">
    <property type="term" value="F:nucleic acid binding"/>
    <property type="evidence" value="ECO:0007669"/>
    <property type="project" value="InterPro"/>
</dbReference>
<sequence length="362" mass="42392">MDPTLEFARNPLTCLTCCIMFREVEVRNKHYKSEWHRYNLNRKVANLPSITFDEFERRTHKDATGNQTKQSKNCNMCRKKFSSEKQYENHLTSKKHKQRVKEMDEDQTSSAVQTETEMDVSDASDLSHSDLELENPIERNNCLFCEHHSRSITRNLKHMMVEHSFFVPDLEYCIDKRGLLTYLGEKIYAEYKCIWCDNSGRQLRSADAVKAHMIDKGHCKMLFEGEALLEYLQFYDYTSSYPDAGDADPDEELSEVPDVLLDNDGYELELPSGKVIGHRALVRYYKQNLPTSGTITVAKNGHKLRKFMLQYRALGGPELQAEAIRKRARDVRYLQRVQTKYSTQLQFKQNKLQKHFRAQVNF</sequence>
<evidence type="ECO:0000256" key="8">
    <source>
        <dbReference type="ARBA" id="ARBA00034126"/>
    </source>
</evidence>
<dbReference type="EMBL" id="KK107063">
    <property type="protein sequence ID" value="EZA61234.1"/>
    <property type="molecule type" value="Genomic_DNA"/>
</dbReference>
<dbReference type="STRING" id="2015173.A0A026X1G9"/>
<evidence type="ECO:0000256" key="5">
    <source>
        <dbReference type="ARBA" id="ARBA00022737"/>
    </source>
</evidence>
<dbReference type="PROSITE" id="PS00028">
    <property type="entry name" value="ZINC_FINGER_C2H2_1"/>
    <property type="match status" value="1"/>
</dbReference>
<comment type="subcellular location">
    <subcellularLocation>
        <location evidence="1">Cytoplasm</location>
    </subcellularLocation>
</comment>
<dbReference type="InterPro" id="IPR022755">
    <property type="entry name" value="Znf_C2H2_jaz"/>
</dbReference>
<keyword evidence="6" id="KW-0863">Zinc-finger</keyword>
<keyword evidence="2" id="KW-0963">Cytoplasm</keyword>
<dbReference type="SMART" id="SM00355">
    <property type="entry name" value="ZnF_C2H2"/>
    <property type="match status" value="4"/>
</dbReference>
<dbReference type="InterPro" id="IPR013087">
    <property type="entry name" value="Znf_C2H2_type"/>
</dbReference>
<dbReference type="GO" id="GO:0005737">
    <property type="term" value="C:cytoplasm"/>
    <property type="evidence" value="ECO:0007669"/>
    <property type="project" value="UniProtKB-SubCell"/>
</dbReference>
<reference evidence="12" key="3">
    <citation type="submission" date="2018-07" db="EMBL/GenBank/DDBJ databases">
        <authorList>
            <person name="Mckenzie S.K."/>
            <person name="Kronauer D.J.C."/>
        </authorList>
    </citation>
    <scope>NUCLEOTIDE SEQUENCE</scope>
    <source>
        <strain evidence="12">Clonal line C1</strain>
    </source>
</reference>
<dbReference type="InterPro" id="IPR003604">
    <property type="entry name" value="Matrin/U1-like-C_Znf_C2H2"/>
</dbReference>
<evidence type="ECO:0000256" key="6">
    <source>
        <dbReference type="ARBA" id="ARBA00022771"/>
    </source>
</evidence>
<reference evidence="12" key="2">
    <citation type="journal article" date="2018" name="Genome Res.">
        <title>The genomic architecture and molecular evolution of ant odorant receptors.</title>
        <authorList>
            <person name="McKenzie S.K."/>
            <person name="Kronauer D.J.C."/>
        </authorList>
    </citation>
    <scope>NUCLEOTIDE SEQUENCE [LARGE SCALE GENOMIC DNA]</scope>
    <source>
        <strain evidence="12">Clonal line C1</strain>
    </source>
</reference>
<evidence type="ECO:0000313" key="13">
    <source>
        <dbReference type="Proteomes" id="UP000053097"/>
    </source>
</evidence>
<reference evidence="11 13" key="1">
    <citation type="journal article" date="2014" name="Curr. Biol.">
        <title>The genome of the clonal raider ant Cerapachys biroi.</title>
        <authorList>
            <person name="Oxley P.R."/>
            <person name="Ji L."/>
            <person name="Fetter-Pruneda I."/>
            <person name="McKenzie S.K."/>
            <person name="Li C."/>
            <person name="Hu H."/>
            <person name="Zhang G."/>
            <person name="Kronauer D.J."/>
        </authorList>
    </citation>
    <scope>NUCLEOTIDE SEQUENCE [LARGE SCALE GENOMIC DNA]</scope>
</reference>
<protein>
    <recommendedName>
        <fullName evidence="10">C2H2-type domain-containing protein</fullName>
    </recommendedName>
</protein>
<organism evidence="11 13">
    <name type="scientific">Ooceraea biroi</name>
    <name type="common">Clonal raider ant</name>
    <name type="synonym">Cerapachys biroi</name>
    <dbReference type="NCBI Taxonomy" id="2015173"/>
    <lineage>
        <taxon>Eukaryota</taxon>
        <taxon>Metazoa</taxon>
        <taxon>Ecdysozoa</taxon>
        <taxon>Arthropoda</taxon>
        <taxon>Hexapoda</taxon>
        <taxon>Insecta</taxon>
        <taxon>Pterygota</taxon>
        <taxon>Neoptera</taxon>
        <taxon>Endopterygota</taxon>
        <taxon>Hymenoptera</taxon>
        <taxon>Apocrita</taxon>
        <taxon>Aculeata</taxon>
        <taxon>Formicoidea</taxon>
        <taxon>Formicidae</taxon>
        <taxon>Dorylinae</taxon>
        <taxon>Ooceraea</taxon>
    </lineage>
</organism>
<dbReference type="InterPro" id="IPR040025">
    <property type="entry name" value="Znf622/Rei1/Reh1"/>
</dbReference>
<evidence type="ECO:0000256" key="2">
    <source>
        <dbReference type="ARBA" id="ARBA00022490"/>
    </source>
</evidence>
<feature type="region of interest" description="Disordered" evidence="9">
    <location>
        <begin position="85"/>
        <end position="127"/>
    </location>
</feature>
<keyword evidence="4" id="KW-0479">Metal-binding</keyword>
<dbReference type="InterPro" id="IPR036236">
    <property type="entry name" value="Znf_C2H2_sf"/>
</dbReference>
<keyword evidence="7" id="KW-0862">Zinc</keyword>
<evidence type="ECO:0000256" key="1">
    <source>
        <dbReference type="ARBA" id="ARBA00004496"/>
    </source>
</evidence>
<evidence type="ECO:0000313" key="12">
    <source>
        <dbReference type="EMBL" id="RLU22591.1"/>
    </source>
</evidence>
<comment type="similarity">
    <text evidence="8">Belongs to the REI1 family.</text>
</comment>
<dbReference type="EMBL" id="QOIP01000005">
    <property type="protein sequence ID" value="RLU22591.1"/>
    <property type="molecule type" value="Genomic_DNA"/>
</dbReference>
<evidence type="ECO:0000313" key="11">
    <source>
        <dbReference type="EMBL" id="EZA61234.1"/>
    </source>
</evidence>
<dbReference type="Proteomes" id="UP000053097">
    <property type="component" value="Unassembled WGS sequence"/>
</dbReference>
<dbReference type="Gene3D" id="3.30.160.60">
    <property type="entry name" value="Classic Zinc Finger"/>
    <property type="match status" value="1"/>
</dbReference>
<dbReference type="AlphaFoldDB" id="A0A026X1G9"/>
<dbReference type="SMART" id="SM00451">
    <property type="entry name" value="ZnF_U1"/>
    <property type="match status" value="2"/>
</dbReference>
<dbReference type="Proteomes" id="UP000279307">
    <property type="component" value="Chromosome 5"/>
</dbReference>
<dbReference type="GO" id="GO:0030687">
    <property type="term" value="C:preribosome, large subunit precursor"/>
    <property type="evidence" value="ECO:0007669"/>
    <property type="project" value="TreeGrafter"/>
</dbReference>
<dbReference type="Pfam" id="PF12171">
    <property type="entry name" value="zf-C2H2_jaz"/>
    <property type="match status" value="1"/>
</dbReference>
<dbReference type="Pfam" id="PF12756">
    <property type="entry name" value="zf-C2H2_2"/>
    <property type="match status" value="1"/>
</dbReference>
<evidence type="ECO:0000256" key="4">
    <source>
        <dbReference type="ARBA" id="ARBA00022723"/>
    </source>
</evidence>
<evidence type="ECO:0000256" key="9">
    <source>
        <dbReference type="SAM" id="MobiDB-lite"/>
    </source>
</evidence>
<evidence type="ECO:0000256" key="3">
    <source>
        <dbReference type="ARBA" id="ARBA00022517"/>
    </source>
</evidence>
<dbReference type="PANTHER" id="PTHR13182">
    <property type="entry name" value="ZINC FINGER PROTEIN 622"/>
    <property type="match status" value="1"/>
</dbReference>